<keyword evidence="3" id="KW-1185">Reference proteome</keyword>
<comment type="caution">
    <text evidence="2">The sequence shown here is derived from an EMBL/GenBank/DDBJ whole genome shotgun (WGS) entry which is preliminary data.</text>
</comment>
<accession>A0AAN9KRS4</accession>
<protein>
    <submittedName>
        <fullName evidence="2">Uncharacterized protein</fullName>
    </submittedName>
</protein>
<organism evidence="2 3">
    <name type="scientific">Canavalia gladiata</name>
    <name type="common">Sword bean</name>
    <name type="synonym">Dolichos gladiatus</name>
    <dbReference type="NCBI Taxonomy" id="3824"/>
    <lineage>
        <taxon>Eukaryota</taxon>
        <taxon>Viridiplantae</taxon>
        <taxon>Streptophyta</taxon>
        <taxon>Embryophyta</taxon>
        <taxon>Tracheophyta</taxon>
        <taxon>Spermatophyta</taxon>
        <taxon>Magnoliopsida</taxon>
        <taxon>eudicotyledons</taxon>
        <taxon>Gunneridae</taxon>
        <taxon>Pentapetalae</taxon>
        <taxon>rosids</taxon>
        <taxon>fabids</taxon>
        <taxon>Fabales</taxon>
        <taxon>Fabaceae</taxon>
        <taxon>Papilionoideae</taxon>
        <taxon>50 kb inversion clade</taxon>
        <taxon>NPAAA clade</taxon>
        <taxon>indigoferoid/millettioid clade</taxon>
        <taxon>Phaseoleae</taxon>
        <taxon>Canavalia</taxon>
    </lineage>
</organism>
<keyword evidence="1" id="KW-1133">Transmembrane helix</keyword>
<keyword evidence="1" id="KW-0472">Membrane</keyword>
<dbReference type="EMBL" id="JAYMYQ010000007">
    <property type="protein sequence ID" value="KAK7321566.1"/>
    <property type="molecule type" value="Genomic_DNA"/>
</dbReference>
<keyword evidence="1" id="KW-0812">Transmembrane</keyword>
<dbReference type="Proteomes" id="UP001367508">
    <property type="component" value="Unassembled WGS sequence"/>
</dbReference>
<evidence type="ECO:0000256" key="1">
    <source>
        <dbReference type="SAM" id="Phobius"/>
    </source>
</evidence>
<feature type="transmembrane region" description="Helical" evidence="1">
    <location>
        <begin position="19"/>
        <end position="43"/>
    </location>
</feature>
<name>A0AAN9KRS4_CANGL</name>
<reference evidence="2 3" key="1">
    <citation type="submission" date="2024-01" db="EMBL/GenBank/DDBJ databases">
        <title>The genomes of 5 underutilized Papilionoideae crops provide insights into root nodulation and disease resistanc.</title>
        <authorList>
            <person name="Jiang F."/>
        </authorList>
    </citation>
    <scope>NUCLEOTIDE SEQUENCE [LARGE SCALE GENOMIC DNA]</scope>
    <source>
        <strain evidence="2">LVBAO_FW01</strain>
        <tissue evidence="2">Leaves</tissue>
    </source>
</reference>
<dbReference type="AlphaFoldDB" id="A0AAN9KRS4"/>
<evidence type="ECO:0000313" key="3">
    <source>
        <dbReference type="Proteomes" id="UP001367508"/>
    </source>
</evidence>
<gene>
    <name evidence="2" type="ORF">VNO77_32347</name>
</gene>
<sequence>MEYVCFSISKVGPNSDYQISFLILVQNVLFNSQVILSLILFPLSLKSFNLLNSHSSLKYFIVMDICASYFYYNQFHI</sequence>
<proteinExistence type="predicted"/>
<evidence type="ECO:0000313" key="2">
    <source>
        <dbReference type="EMBL" id="KAK7321566.1"/>
    </source>
</evidence>